<dbReference type="EMBL" id="VDUZ01000004">
    <property type="protein sequence ID" value="TXL80443.1"/>
    <property type="molecule type" value="Genomic_DNA"/>
</dbReference>
<comment type="caution">
    <text evidence="3">The sequence shown here is derived from an EMBL/GenBank/DDBJ whole genome shotgun (WGS) entry which is preliminary data.</text>
</comment>
<protein>
    <submittedName>
        <fullName evidence="3">EamA family transporter</fullName>
    </submittedName>
</protein>
<feature type="transmembrane region" description="Helical" evidence="1">
    <location>
        <begin position="68"/>
        <end position="89"/>
    </location>
</feature>
<gene>
    <name evidence="3" type="ORF">FHP25_05300</name>
</gene>
<feature type="transmembrane region" description="Helical" evidence="1">
    <location>
        <begin position="272"/>
        <end position="291"/>
    </location>
</feature>
<dbReference type="AlphaFoldDB" id="A0A5C8PTW2"/>
<dbReference type="InterPro" id="IPR037185">
    <property type="entry name" value="EmrE-like"/>
</dbReference>
<accession>A0A5C8PTW2</accession>
<evidence type="ECO:0000256" key="1">
    <source>
        <dbReference type="SAM" id="Phobius"/>
    </source>
</evidence>
<keyword evidence="1" id="KW-0472">Membrane</keyword>
<feature type="transmembrane region" description="Helical" evidence="1">
    <location>
        <begin position="215"/>
        <end position="233"/>
    </location>
</feature>
<dbReference type="RefSeq" id="WP_147845858.1">
    <property type="nucleotide sequence ID" value="NZ_VDUZ01000004.1"/>
</dbReference>
<dbReference type="OrthoDB" id="9795732at2"/>
<feature type="transmembrane region" description="Helical" evidence="1">
    <location>
        <begin position="245"/>
        <end position="266"/>
    </location>
</feature>
<feature type="transmembrane region" description="Helical" evidence="1">
    <location>
        <begin position="101"/>
        <end position="117"/>
    </location>
</feature>
<dbReference type="Proteomes" id="UP000321638">
    <property type="component" value="Unassembled WGS sequence"/>
</dbReference>
<name>A0A5C8PTW2_9HYPH</name>
<feature type="domain" description="EamA" evidence="2">
    <location>
        <begin position="13"/>
        <end position="141"/>
    </location>
</feature>
<dbReference type="GO" id="GO:0016020">
    <property type="term" value="C:membrane"/>
    <property type="evidence" value="ECO:0007669"/>
    <property type="project" value="InterPro"/>
</dbReference>
<feature type="transmembrane region" description="Helical" evidence="1">
    <location>
        <begin position="124"/>
        <end position="142"/>
    </location>
</feature>
<evidence type="ECO:0000259" key="2">
    <source>
        <dbReference type="Pfam" id="PF00892"/>
    </source>
</evidence>
<feature type="domain" description="EamA" evidence="2">
    <location>
        <begin position="155"/>
        <end position="287"/>
    </location>
</feature>
<keyword evidence="4" id="KW-1185">Reference proteome</keyword>
<keyword evidence="1" id="KW-0812">Transmembrane</keyword>
<evidence type="ECO:0000313" key="4">
    <source>
        <dbReference type="Proteomes" id="UP000321638"/>
    </source>
</evidence>
<dbReference type="Pfam" id="PF00892">
    <property type="entry name" value="EamA"/>
    <property type="match status" value="2"/>
</dbReference>
<dbReference type="PANTHER" id="PTHR22911">
    <property type="entry name" value="ACYL-MALONYL CONDENSING ENZYME-RELATED"/>
    <property type="match status" value="1"/>
</dbReference>
<dbReference type="PANTHER" id="PTHR22911:SF76">
    <property type="entry name" value="EAMA DOMAIN-CONTAINING PROTEIN"/>
    <property type="match status" value="1"/>
</dbReference>
<sequence>MTGPQERQRATALGAISILMWSALALLTVLTGKIPPFQLAAMTFAIGAIVGGAWIIAQGRALRAAMAWPPRVWLLGVGGLFGYHLLYFVALRQAPPAEANLINYLWPLLIVLLSAPIGGERLRAWHLGGAVLGLAGIVVLTLGRGEVGFAGAHWPGYLAALGCAVVWAVYSVTSRRFGEVPTDAVAAFCAAAAVLAALCHLAVETTVWPATTGAWAAVAALGVAPVGAAFYLWDIGMKRGDIRALGALSYATPILSTALLVAAGRAAATPTLLLAAALVVGGAVLASRDLWRRAA</sequence>
<feature type="transmembrane region" description="Helical" evidence="1">
    <location>
        <begin position="12"/>
        <end position="31"/>
    </location>
</feature>
<feature type="transmembrane region" description="Helical" evidence="1">
    <location>
        <begin position="154"/>
        <end position="172"/>
    </location>
</feature>
<organism evidence="3 4">
    <name type="scientific">Vineibacter terrae</name>
    <dbReference type="NCBI Taxonomy" id="2586908"/>
    <lineage>
        <taxon>Bacteria</taxon>
        <taxon>Pseudomonadati</taxon>
        <taxon>Pseudomonadota</taxon>
        <taxon>Alphaproteobacteria</taxon>
        <taxon>Hyphomicrobiales</taxon>
        <taxon>Vineibacter</taxon>
    </lineage>
</organism>
<feature type="transmembrane region" description="Helical" evidence="1">
    <location>
        <begin position="184"/>
        <end position="203"/>
    </location>
</feature>
<dbReference type="InterPro" id="IPR000620">
    <property type="entry name" value="EamA_dom"/>
</dbReference>
<reference evidence="3 4" key="1">
    <citation type="submission" date="2019-06" db="EMBL/GenBank/DDBJ databases">
        <title>New taxonomy in bacterial strain CC-CFT640, isolated from vineyard.</title>
        <authorList>
            <person name="Lin S.-Y."/>
            <person name="Tsai C.-F."/>
            <person name="Young C.-C."/>
        </authorList>
    </citation>
    <scope>NUCLEOTIDE SEQUENCE [LARGE SCALE GENOMIC DNA]</scope>
    <source>
        <strain evidence="3 4">CC-CFT640</strain>
    </source>
</reference>
<keyword evidence="1" id="KW-1133">Transmembrane helix</keyword>
<dbReference type="SUPFAM" id="SSF103481">
    <property type="entry name" value="Multidrug resistance efflux transporter EmrE"/>
    <property type="match status" value="2"/>
</dbReference>
<evidence type="ECO:0000313" key="3">
    <source>
        <dbReference type="EMBL" id="TXL80443.1"/>
    </source>
</evidence>
<feature type="transmembrane region" description="Helical" evidence="1">
    <location>
        <begin position="37"/>
        <end position="56"/>
    </location>
</feature>
<proteinExistence type="predicted"/>